<dbReference type="RefSeq" id="WP_038129872.1">
    <property type="nucleotide sequence ID" value="NZ_AUNB01000018.1"/>
</dbReference>
<dbReference type="PROSITE" id="PS51257">
    <property type="entry name" value="PROKAR_LIPOPROTEIN"/>
    <property type="match status" value="1"/>
</dbReference>
<dbReference type="AlphaFoldDB" id="A0A074KGA4"/>
<evidence type="ECO:0000256" key="1">
    <source>
        <dbReference type="ARBA" id="ARBA00022737"/>
    </source>
</evidence>
<dbReference type="Gene3D" id="1.25.40.10">
    <property type="entry name" value="Tetratricopeptide repeat domain"/>
    <property type="match status" value="3"/>
</dbReference>
<reference evidence="4 5" key="1">
    <citation type="journal article" date="2015" name="Antonie Van Leeuwenhoek">
        <title>Thioclava indica sp. nov., isolated from surface seawater of the Indian Ocean.</title>
        <authorList>
            <person name="Liu Y."/>
            <person name="Lai Q."/>
            <person name="Du J."/>
            <person name="Xu H."/>
            <person name="Jiang L."/>
            <person name="Shao Z."/>
        </authorList>
    </citation>
    <scope>NUCLEOTIDE SEQUENCE [LARGE SCALE GENOMIC DNA]</scope>
    <source>
        <strain evidence="4 5">DT23-4</strain>
    </source>
</reference>
<evidence type="ECO:0000313" key="4">
    <source>
        <dbReference type="EMBL" id="KEO60577.1"/>
    </source>
</evidence>
<evidence type="ECO:0000256" key="2">
    <source>
        <dbReference type="ARBA" id="ARBA00022803"/>
    </source>
</evidence>
<organism evidence="4 5">
    <name type="scientific">Thioclava indica</name>
    <dbReference type="NCBI Taxonomy" id="1353528"/>
    <lineage>
        <taxon>Bacteria</taxon>
        <taxon>Pseudomonadati</taxon>
        <taxon>Pseudomonadota</taxon>
        <taxon>Alphaproteobacteria</taxon>
        <taxon>Rhodobacterales</taxon>
        <taxon>Paracoccaceae</taxon>
        <taxon>Thioclava</taxon>
    </lineage>
</organism>
<dbReference type="STRING" id="1353528.DT23_03545"/>
<dbReference type="InterPro" id="IPR011990">
    <property type="entry name" value="TPR-like_helical_dom_sf"/>
</dbReference>
<dbReference type="InterPro" id="IPR019734">
    <property type="entry name" value="TPR_rpt"/>
</dbReference>
<dbReference type="Proteomes" id="UP000027471">
    <property type="component" value="Unassembled WGS sequence"/>
</dbReference>
<protein>
    <submittedName>
        <fullName evidence="4">Uncharacterized protein</fullName>
    </submittedName>
</protein>
<dbReference type="EMBL" id="AUNB01000018">
    <property type="protein sequence ID" value="KEO60577.1"/>
    <property type="molecule type" value="Genomic_DNA"/>
</dbReference>
<proteinExistence type="predicted"/>
<comment type="caution">
    <text evidence="4">The sequence shown here is derived from an EMBL/GenBank/DDBJ whole genome shotgun (WGS) entry which is preliminary data.</text>
</comment>
<keyword evidence="3" id="KW-0732">Signal</keyword>
<dbReference type="eggNOG" id="COG0457">
    <property type="taxonomic scope" value="Bacteria"/>
</dbReference>
<feature type="chain" id="PRO_5001695444" evidence="3">
    <location>
        <begin position="22"/>
        <end position="818"/>
    </location>
</feature>
<dbReference type="SMART" id="SM00028">
    <property type="entry name" value="TPR"/>
    <property type="match status" value="7"/>
</dbReference>
<feature type="signal peptide" evidence="3">
    <location>
        <begin position="1"/>
        <end position="21"/>
    </location>
</feature>
<gene>
    <name evidence="4" type="ORF">DT23_03545</name>
</gene>
<dbReference type="SUPFAM" id="SSF48452">
    <property type="entry name" value="TPR-like"/>
    <property type="match status" value="3"/>
</dbReference>
<name>A0A074KGA4_9RHOB</name>
<accession>A0A074KGA4</accession>
<evidence type="ECO:0000313" key="5">
    <source>
        <dbReference type="Proteomes" id="UP000027471"/>
    </source>
</evidence>
<evidence type="ECO:0000256" key="3">
    <source>
        <dbReference type="SAM" id="SignalP"/>
    </source>
</evidence>
<dbReference type="PANTHER" id="PTHR45586">
    <property type="entry name" value="TPR REPEAT-CONTAINING PROTEIN PA4667"/>
    <property type="match status" value="1"/>
</dbReference>
<dbReference type="OrthoDB" id="7637125at2"/>
<dbReference type="InterPro" id="IPR051012">
    <property type="entry name" value="CellSynth/LPSAsmb/PSIAsmb"/>
</dbReference>
<sequence length="818" mass="87612">MVRQNGAKPALILLCAALALAGCKSKQEKADDYYDSAMALVAKGDIPRAMIELRNVFEYDNSHQAARREYGDLLLASGRVQEAYGQYLRLAEQYPDLADAHRVLAELSLRSGNPDEARRQMNATLDLAPDDPGALAVGLALQLRAAMARNETSAYAGIATQARALAQRAPDVATAWHVLIDTLNAQGDQAGTLAAVDSALAQKPAQYRLQVMRLELLAKLKRNDQIGPQLKQMQKLFPDDPKTRTALIAWYVLRDNPDGAADFLRKLAGDPASETEGYVQLVQFLAQSRGVDAAAKELDSLIAQSKGTPNARLFGAMRADLDFTAGRQDSALARMKTLLQDAPEGEQTDRLRVSYAQMLDRAGQREAAQAELDAALKAAPDLVAALRLRAQWLIEDDNPEDALVALRRALQQAPQNAPTLTLMAQANLREGAPDLAGARLAQAYEATDHGATEARNYTDFLLDQKRITAAAALLSEAIQRNPDDPGLLHRQADLALSQTDWAQAQRIAEHLDALKRPEGAALAQSIRAAILLGRGQSDAAIDTLKSLADSTSNNGAIAAVIQAQLAAGRADAAHSYLADQLAANPDDRGLRLLSANLDALTGQGKAAEAGLRALLSERPADSQPARQLYRLLAAAGRDGDAAQIIDTTLAAQGASPDPLLLLYRARSQQKAGQYEAAIATYDALYQRSSDNAVLANNLASLLSQHRDDKPSLTRAARIAQRFRESPEPAFKDTYGWAEYRLGNFAQAEPLLAAAAAGLPESALAQYHYAMVLAANGQDAKAAEQMQKALDLAGANLPAQMKDAPAKLKALQAGAKSGN</sequence>
<dbReference type="Pfam" id="PF13432">
    <property type="entry name" value="TPR_16"/>
    <property type="match status" value="2"/>
</dbReference>
<keyword evidence="2" id="KW-0802">TPR repeat</keyword>
<keyword evidence="5" id="KW-1185">Reference proteome</keyword>
<dbReference type="PANTHER" id="PTHR45586:SF1">
    <property type="entry name" value="LIPOPOLYSACCHARIDE ASSEMBLY PROTEIN B"/>
    <property type="match status" value="1"/>
</dbReference>
<keyword evidence="1" id="KW-0677">Repeat</keyword>